<name>A0ABT1IF63_9PSEU</name>
<protein>
    <recommendedName>
        <fullName evidence="3">Transcriptional regulator with AbiEi antitoxin domain of type IV toxin-antitoxin system</fullName>
    </recommendedName>
</protein>
<accession>A0ABT1IF63</accession>
<dbReference type="RefSeq" id="WP_253888215.1">
    <property type="nucleotide sequence ID" value="NZ_BAAAVB010000027.1"/>
</dbReference>
<dbReference type="Proteomes" id="UP001205185">
    <property type="component" value="Unassembled WGS sequence"/>
</dbReference>
<sequence length="246" mass="25936">MGYSQLAWERAAAAVGARAVREVPFYRERHARGLGLAPVPTAELERRLWALCPLSRPYRATAEPTLWTGDPADLAAAVRGCGAGGGAVVEVRSALVPWERLGPLGPRYAAVLAPTATAVEVSASDGPARALVAAGRALLVSPPDVAAAVQSRIGTATTIVRRLSKVGDPGSPAVLYDRHLGYFAARPTSCGQWHVLWRRFHVSPGETGVLVTALKRRRPTLVRVAVDVGLGRVGECPVHGTPVLQA</sequence>
<comment type="caution">
    <text evidence="1">The sequence shown here is derived from an EMBL/GenBank/DDBJ whole genome shotgun (WGS) entry which is preliminary data.</text>
</comment>
<keyword evidence="2" id="KW-1185">Reference proteome</keyword>
<proteinExistence type="predicted"/>
<dbReference type="EMBL" id="JAMTCO010000009">
    <property type="protein sequence ID" value="MCP2271259.1"/>
    <property type="molecule type" value="Genomic_DNA"/>
</dbReference>
<reference evidence="1 2" key="1">
    <citation type="submission" date="2022-06" db="EMBL/GenBank/DDBJ databases">
        <title>Genomic Encyclopedia of Archaeal and Bacterial Type Strains, Phase II (KMG-II): from individual species to whole genera.</title>
        <authorList>
            <person name="Goeker M."/>
        </authorList>
    </citation>
    <scope>NUCLEOTIDE SEQUENCE [LARGE SCALE GENOMIC DNA]</scope>
    <source>
        <strain evidence="1 2">DSM 44255</strain>
    </source>
</reference>
<evidence type="ECO:0000313" key="2">
    <source>
        <dbReference type="Proteomes" id="UP001205185"/>
    </source>
</evidence>
<organism evidence="1 2">
    <name type="scientific">Actinokineospora diospyrosa</name>
    <dbReference type="NCBI Taxonomy" id="103728"/>
    <lineage>
        <taxon>Bacteria</taxon>
        <taxon>Bacillati</taxon>
        <taxon>Actinomycetota</taxon>
        <taxon>Actinomycetes</taxon>
        <taxon>Pseudonocardiales</taxon>
        <taxon>Pseudonocardiaceae</taxon>
        <taxon>Actinokineospora</taxon>
    </lineage>
</organism>
<gene>
    <name evidence="1" type="ORF">LV75_003773</name>
</gene>
<evidence type="ECO:0008006" key="3">
    <source>
        <dbReference type="Google" id="ProtNLM"/>
    </source>
</evidence>
<evidence type="ECO:0000313" key="1">
    <source>
        <dbReference type="EMBL" id="MCP2271259.1"/>
    </source>
</evidence>